<evidence type="ECO:0000313" key="1">
    <source>
        <dbReference type="EMBL" id="KAK3704396.1"/>
    </source>
</evidence>
<name>A0ACC3MVS5_9PEZI</name>
<sequence>MNRGGRYRNRRGHNAGRSNGRSSTQPRGLFADGIWHCDCTPRLPAEHFKVKKEGKNQGRWFYTCQRSDKGCGFFLWDDDAKPREEAAVLSGKRTEPKRESIQEGWNAGRDREPEQSRGKGLFAGNERPAPEVDDAFTASPTPPPSYRSEPFVANGVKRTAQTAQLDDDEFGLADMEEDDLVTAVDSSAFETPQKAQKTGIYATPATTAKRKLPWLEQPTTPVPAARPAETYFDTPYKRPPQTARPIVELETPSGPPTAATAASPSPPTRFKDALVNPADSASSLTSEVLAALSKGKVLIPAETLSNVRTILTRHDLKNQGVIKGRDISRLAIKAKDAKIAELQARIASLEADREVERGLGRMRRWESENRQS</sequence>
<dbReference type="Proteomes" id="UP001281147">
    <property type="component" value="Unassembled WGS sequence"/>
</dbReference>
<organism evidence="1 2">
    <name type="scientific">Vermiconidia calcicola</name>
    <dbReference type="NCBI Taxonomy" id="1690605"/>
    <lineage>
        <taxon>Eukaryota</taxon>
        <taxon>Fungi</taxon>
        <taxon>Dikarya</taxon>
        <taxon>Ascomycota</taxon>
        <taxon>Pezizomycotina</taxon>
        <taxon>Dothideomycetes</taxon>
        <taxon>Dothideomycetidae</taxon>
        <taxon>Mycosphaerellales</taxon>
        <taxon>Extremaceae</taxon>
        <taxon>Vermiconidia</taxon>
    </lineage>
</organism>
<gene>
    <name evidence="1" type="ORF">LTR37_013819</name>
</gene>
<reference evidence="1" key="1">
    <citation type="submission" date="2023-07" db="EMBL/GenBank/DDBJ databases">
        <title>Black Yeasts Isolated from many extreme environments.</title>
        <authorList>
            <person name="Coleine C."/>
            <person name="Stajich J.E."/>
            <person name="Selbmann L."/>
        </authorList>
    </citation>
    <scope>NUCLEOTIDE SEQUENCE</scope>
    <source>
        <strain evidence="1">CCFEE 5714</strain>
    </source>
</reference>
<dbReference type="EMBL" id="JAUTXU010000139">
    <property type="protein sequence ID" value="KAK3704396.1"/>
    <property type="molecule type" value="Genomic_DNA"/>
</dbReference>
<protein>
    <submittedName>
        <fullName evidence="1">Uncharacterized protein</fullName>
    </submittedName>
</protein>
<accession>A0ACC3MVS5</accession>
<proteinExistence type="predicted"/>
<comment type="caution">
    <text evidence="1">The sequence shown here is derived from an EMBL/GenBank/DDBJ whole genome shotgun (WGS) entry which is preliminary data.</text>
</comment>
<keyword evidence="2" id="KW-1185">Reference proteome</keyword>
<evidence type="ECO:0000313" key="2">
    <source>
        <dbReference type="Proteomes" id="UP001281147"/>
    </source>
</evidence>